<keyword evidence="2" id="KW-0645">Protease</keyword>
<dbReference type="OrthoDB" id="9799367at2"/>
<evidence type="ECO:0000313" key="2">
    <source>
        <dbReference type="EMBL" id="STX52445.1"/>
    </source>
</evidence>
<dbReference type="InterPro" id="IPR050491">
    <property type="entry name" value="AmpC-like"/>
</dbReference>
<dbReference type="Pfam" id="PF00144">
    <property type="entry name" value="Beta-lactamase"/>
    <property type="match status" value="1"/>
</dbReference>
<dbReference type="PANTHER" id="PTHR46825:SF9">
    <property type="entry name" value="BETA-LACTAMASE-RELATED DOMAIN-CONTAINING PROTEIN"/>
    <property type="match status" value="1"/>
</dbReference>
<dbReference type="SUPFAM" id="SSF56601">
    <property type="entry name" value="beta-lactamase/transpeptidase-like"/>
    <property type="match status" value="1"/>
</dbReference>
<dbReference type="EMBL" id="UGOD01000001">
    <property type="protein sequence ID" value="STX52445.1"/>
    <property type="molecule type" value="Genomic_DNA"/>
</dbReference>
<feature type="domain" description="Beta-lactamase-related" evidence="1">
    <location>
        <begin position="37"/>
        <end position="371"/>
    </location>
</feature>
<accession>A0A378JMH8</accession>
<dbReference type="Gene3D" id="3.40.710.10">
    <property type="entry name" value="DD-peptidase/beta-lactamase superfamily"/>
    <property type="match status" value="1"/>
</dbReference>
<dbReference type="InterPro" id="IPR012338">
    <property type="entry name" value="Beta-lactam/transpept-like"/>
</dbReference>
<keyword evidence="2" id="KW-0378">Hydrolase</keyword>
<dbReference type="InterPro" id="IPR001466">
    <property type="entry name" value="Beta-lactam-related"/>
</dbReference>
<dbReference type="RefSeq" id="WP_115332006.1">
    <property type="nucleotide sequence ID" value="NZ_CAAAHP010000006.1"/>
</dbReference>
<evidence type="ECO:0000259" key="1">
    <source>
        <dbReference type="Pfam" id="PF00144"/>
    </source>
</evidence>
<name>A0A378JMH8_9GAMM</name>
<sequence>MEKITNSLEKNLKGFCPFYFLTTGERLTRLQGLFPMIDKLYQTYTQQYHVPGYTFGLMLDGQLIHNGSGGYLDIHRKIPVTTKSLFRIASMTKSFTATAVLKLRDQGKLGLDDPVINYIPNLNYYPPLIDNSLVTIRDLLIHHAGFPKDDSWADRHLDLSKQALENLIRQGFSWAHLPGTTFEYSNLGYVLLGMIIEGVTGQRYQKFIEEMIWQPLSMQEVAWEVSSINNDNLARGYRWQVNHWQEEPLLQDGCFAAMGGMLCSLESFSRYVAFHQQTNSFTQNILKPSSLYEMQRAWCIHQLDSSYRFLDGKQTTIMRGYGYGLRYLKDSEDKVYIGHAGGLPGFGSNWFIMPDYGLGLILLTNVTYAPTTEINLQILNTLINEAHLTKRQLSISPVLDAKKKALITLLPNWQDAKASDIFADNFFLDFPIEDLKKQTQALFEEAGSILYYSDVVAESQLSGFFIAHAKRAKIKISFYLTPQNPALIQDCKFTLV</sequence>
<protein>
    <submittedName>
        <fullName evidence="2">Beta-lactamase</fullName>
        <ecNumber evidence="2">3.4.16.4</ecNumber>
    </submittedName>
</protein>
<dbReference type="EC" id="3.4.16.4" evidence="2"/>
<evidence type="ECO:0000313" key="3">
    <source>
        <dbReference type="Proteomes" id="UP000254794"/>
    </source>
</evidence>
<organism evidence="2 3">
    <name type="scientific">Legionella busanensis</name>
    <dbReference type="NCBI Taxonomy" id="190655"/>
    <lineage>
        <taxon>Bacteria</taxon>
        <taxon>Pseudomonadati</taxon>
        <taxon>Pseudomonadota</taxon>
        <taxon>Gammaproteobacteria</taxon>
        <taxon>Legionellales</taxon>
        <taxon>Legionellaceae</taxon>
        <taxon>Legionella</taxon>
    </lineage>
</organism>
<gene>
    <name evidence="2" type="primary">pbpE_2</name>
    <name evidence="2" type="ORF">NCTC13316_02558</name>
</gene>
<keyword evidence="3" id="KW-1185">Reference proteome</keyword>
<proteinExistence type="predicted"/>
<dbReference type="PANTHER" id="PTHR46825">
    <property type="entry name" value="D-ALANYL-D-ALANINE-CARBOXYPEPTIDASE/ENDOPEPTIDASE AMPH"/>
    <property type="match status" value="1"/>
</dbReference>
<dbReference type="GO" id="GO:0009002">
    <property type="term" value="F:serine-type D-Ala-D-Ala carboxypeptidase activity"/>
    <property type="evidence" value="ECO:0007669"/>
    <property type="project" value="UniProtKB-EC"/>
</dbReference>
<dbReference type="AlphaFoldDB" id="A0A378JMH8"/>
<dbReference type="Proteomes" id="UP000254794">
    <property type="component" value="Unassembled WGS sequence"/>
</dbReference>
<reference evidence="2 3" key="1">
    <citation type="submission" date="2018-06" db="EMBL/GenBank/DDBJ databases">
        <authorList>
            <consortium name="Pathogen Informatics"/>
            <person name="Doyle S."/>
        </authorList>
    </citation>
    <scope>NUCLEOTIDE SEQUENCE [LARGE SCALE GENOMIC DNA]</scope>
    <source>
        <strain evidence="2 3">NCTC13316</strain>
    </source>
</reference>
<keyword evidence="2" id="KW-0121">Carboxypeptidase</keyword>